<dbReference type="RefSeq" id="WP_244533795.1">
    <property type="nucleotide sequence ID" value="NZ_FQWO01000001.1"/>
</dbReference>
<dbReference type="InterPro" id="IPR002508">
    <property type="entry name" value="MurNAc-LAA_cat"/>
</dbReference>
<evidence type="ECO:0000313" key="6">
    <source>
        <dbReference type="EMBL" id="SHG22004.1"/>
    </source>
</evidence>
<evidence type="ECO:0000259" key="4">
    <source>
        <dbReference type="SMART" id="SM00646"/>
    </source>
</evidence>
<evidence type="ECO:0000256" key="1">
    <source>
        <dbReference type="ARBA" id="ARBA00001561"/>
    </source>
</evidence>
<dbReference type="GO" id="GO:0009253">
    <property type="term" value="P:peptidoglycan catabolic process"/>
    <property type="evidence" value="ECO:0007669"/>
    <property type="project" value="InterPro"/>
</dbReference>
<dbReference type="STRING" id="280093.SAMN05443373_10118"/>
<proteinExistence type="predicted"/>
<comment type="catalytic activity">
    <reaction evidence="1">
        <text>Hydrolyzes the link between N-acetylmuramoyl residues and L-amino acid residues in certain cell-wall glycopeptides.</text>
        <dbReference type="EC" id="3.5.1.28"/>
    </reaction>
</comment>
<keyword evidence="3" id="KW-0378">Hydrolase</keyword>
<dbReference type="SMART" id="SM00646">
    <property type="entry name" value="Ami_3"/>
    <property type="match status" value="1"/>
</dbReference>
<dbReference type="EC" id="3.5.1.28" evidence="2"/>
<protein>
    <recommendedName>
        <fullName evidence="2">N-acetylmuramoyl-L-alanine amidase</fullName>
        <ecNumber evidence="2">3.5.1.28</ecNumber>
    </recommendedName>
</protein>
<dbReference type="SUPFAM" id="SSF53187">
    <property type="entry name" value="Zn-dependent exopeptidases"/>
    <property type="match status" value="1"/>
</dbReference>
<dbReference type="GO" id="GO:0008745">
    <property type="term" value="F:N-acetylmuramoyl-L-alanine amidase activity"/>
    <property type="evidence" value="ECO:0007669"/>
    <property type="project" value="UniProtKB-EC"/>
</dbReference>
<reference evidence="7" key="2">
    <citation type="submission" date="2016-11" db="EMBL/GenBank/DDBJ databases">
        <authorList>
            <person name="Varghese N."/>
            <person name="Submissions S."/>
        </authorList>
    </citation>
    <scope>NUCLEOTIDE SEQUENCE [LARGE SCALE GENOMIC DNA]</scope>
    <source>
        <strain evidence="7">DSM 19729</strain>
    </source>
</reference>
<gene>
    <name evidence="5" type="ORF">BC624_10118</name>
    <name evidence="6" type="ORF">SAMN05443373_10118</name>
</gene>
<dbReference type="CDD" id="cd02696">
    <property type="entry name" value="MurNAc-LAA"/>
    <property type="match status" value="1"/>
</dbReference>
<dbReference type="EMBL" id="FQWO01000001">
    <property type="protein sequence ID" value="SHG22004.1"/>
    <property type="molecule type" value="Genomic_DNA"/>
</dbReference>
<evidence type="ECO:0000313" key="7">
    <source>
        <dbReference type="Proteomes" id="UP000184384"/>
    </source>
</evidence>
<reference evidence="6" key="1">
    <citation type="submission" date="2016-11" db="EMBL/GenBank/DDBJ databases">
        <authorList>
            <person name="Jaros S."/>
            <person name="Januszkiewicz K."/>
            <person name="Wedrychowicz H."/>
        </authorList>
    </citation>
    <scope>NUCLEOTIDE SEQUENCE [LARGE SCALE GENOMIC DNA]</scope>
    <source>
        <strain evidence="6">DSM 19729</strain>
    </source>
</reference>
<dbReference type="Gene3D" id="3.40.630.40">
    <property type="entry name" value="Zn-dependent exopeptidases"/>
    <property type="match status" value="1"/>
</dbReference>
<dbReference type="InterPro" id="IPR050695">
    <property type="entry name" value="N-acetylmuramoyl_amidase_3"/>
</dbReference>
<keyword evidence="8" id="KW-1185">Reference proteome</keyword>
<sequence>MKIRTGVKTGLTAMLLIFSLNVFSQSHNKFIVILDAGHGGKDPGNSYHGFVEKEIALKTTLKVERYLEKDTQIKVIYTRKKDVFVSLAERPKTGNDSNADLFVSIHCNSVNNPVPYGTETYVMGLARSSTNFEIAKRENSVILLEKDYKETYKGFDPNKPETLIGLKIMQEEYLERSIRLASKIEHNFSNKLHRKSRGIKQIPLWVLDASYRPSVLIELGFLSNKNEGLYLNSEFGQEKMAEAIAEAIISYKNEYFGSQSNNATSKKISVNESKDSAILKKGEAVAKNKIIGKEVAKASSSEVVFKVQLAAGKRKIELKPVNFKGLSDVSCVTESGDFYKYMYGATSDYGEAKRNLEIAKSKGYASAYLLAFKDGLKISVQEAIKL</sequence>
<feature type="domain" description="MurNAc-LAA" evidence="4">
    <location>
        <begin position="91"/>
        <end position="249"/>
    </location>
</feature>
<dbReference type="PANTHER" id="PTHR30404">
    <property type="entry name" value="N-ACETYLMURAMOYL-L-ALANINE AMIDASE"/>
    <property type="match status" value="1"/>
</dbReference>
<dbReference type="EMBL" id="PVUB01000001">
    <property type="protein sequence ID" value="PRZ27741.1"/>
    <property type="molecule type" value="Genomic_DNA"/>
</dbReference>
<evidence type="ECO:0000256" key="3">
    <source>
        <dbReference type="ARBA" id="ARBA00022801"/>
    </source>
</evidence>
<dbReference type="AlphaFoldDB" id="A0A1M5I110"/>
<evidence type="ECO:0000256" key="2">
    <source>
        <dbReference type="ARBA" id="ARBA00011901"/>
    </source>
</evidence>
<dbReference type="Proteomes" id="UP000184384">
    <property type="component" value="Unassembled WGS sequence"/>
</dbReference>
<evidence type="ECO:0000313" key="8">
    <source>
        <dbReference type="Proteomes" id="UP000237771"/>
    </source>
</evidence>
<reference evidence="5 8" key="3">
    <citation type="submission" date="2018-03" db="EMBL/GenBank/DDBJ databases">
        <title>Genomic Encyclopedia of Archaeal and Bacterial Type Strains, Phase II (KMG-II): from individual species to whole genera.</title>
        <authorList>
            <person name="Goeker M."/>
        </authorList>
    </citation>
    <scope>NUCLEOTIDE SEQUENCE [LARGE SCALE GENOMIC DNA]</scope>
    <source>
        <strain evidence="5 8">DSM 17797</strain>
    </source>
</reference>
<dbReference type="FunFam" id="3.40.630.40:FF:000005">
    <property type="entry name" value="N-acetylmuramoyl-L-alanine amidase (AmiA)"/>
    <property type="match status" value="1"/>
</dbReference>
<name>A0A1M5I110_9FLAO</name>
<dbReference type="PANTHER" id="PTHR30404:SF0">
    <property type="entry name" value="N-ACETYLMURAMOYL-L-ALANINE AMIDASE AMIC"/>
    <property type="match status" value="1"/>
</dbReference>
<organism evidence="6 7">
    <name type="scientific">Flavobacterium granuli</name>
    <dbReference type="NCBI Taxonomy" id="280093"/>
    <lineage>
        <taxon>Bacteria</taxon>
        <taxon>Pseudomonadati</taxon>
        <taxon>Bacteroidota</taxon>
        <taxon>Flavobacteriia</taxon>
        <taxon>Flavobacteriales</taxon>
        <taxon>Flavobacteriaceae</taxon>
        <taxon>Flavobacterium</taxon>
    </lineage>
</organism>
<dbReference type="Proteomes" id="UP000237771">
    <property type="component" value="Unassembled WGS sequence"/>
</dbReference>
<evidence type="ECO:0000313" key="5">
    <source>
        <dbReference type="EMBL" id="PRZ27741.1"/>
    </source>
</evidence>
<accession>A0A1M5I110</accession>
<dbReference type="Pfam" id="PF01520">
    <property type="entry name" value="Amidase_3"/>
    <property type="match status" value="1"/>
</dbReference>
<dbReference type="GO" id="GO:0030288">
    <property type="term" value="C:outer membrane-bounded periplasmic space"/>
    <property type="evidence" value="ECO:0007669"/>
    <property type="project" value="TreeGrafter"/>
</dbReference>